<dbReference type="Proteomes" id="UP001220964">
    <property type="component" value="Unassembled WGS sequence"/>
</dbReference>
<proteinExistence type="inferred from homology"/>
<keyword evidence="3 6" id="KW-0238">DNA-binding</keyword>
<accession>A0AAE3NT91</accession>
<gene>
    <name evidence="6" type="ORF">P1J78_24790</name>
</gene>
<sequence>MLTDTKIKSAKPRDTRFSLTDGRGLSIEVMPSGAKFWRLKYTDPAGKRRNVSLGEFPIVKLSAARLKREEVKAAVKDGTDPFPTNGAAEPAPGVVTWKHAAQKYMEKCLAEKQSPSTIANRWRWLGRMSDLDNRPMAEIEPRDLLPILQRVEAEGTYETAGAMRTLMGQVMRIRVVPREMV</sequence>
<dbReference type="GO" id="GO:0015074">
    <property type="term" value="P:DNA integration"/>
    <property type="evidence" value="ECO:0007669"/>
    <property type="project" value="UniProtKB-KW"/>
</dbReference>
<dbReference type="Pfam" id="PF13356">
    <property type="entry name" value="Arm-DNA-bind_3"/>
    <property type="match status" value="1"/>
</dbReference>
<evidence type="ECO:0000259" key="5">
    <source>
        <dbReference type="Pfam" id="PF22022"/>
    </source>
</evidence>
<keyword evidence="7" id="KW-1185">Reference proteome</keyword>
<dbReference type="RefSeq" id="WP_275570042.1">
    <property type="nucleotide sequence ID" value="NZ_JARGYC010000181.1"/>
</dbReference>
<feature type="domain" description="Phage integrase central" evidence="5">
    <location>
        <begin position="98"/>
        <end position="173"/>
    </location>
</feature>
<dbReference type="InterPro" id="IPR038488">
    <property type="entry name" value="Integrase_DNA-bd_sf"/>
</dbReference>
<dbReference type="InterPro" id="IPR050808">
    <property type="entry name" value="Phage_Integrase"/>
</dbReference>
<comment type="caution">
    <text evidence="6">The sequence shown here is derived from an EMBL/GenBank/DDBJ whole genome shotgun (WGS) entry which is preliminary data.</text>
</comment>
<keyword evidence="2" id="KW-0229">DNA integration</keyword>
<feature type="domain" description="Integrase DNA-binding" evidence="4">
    <location>
        <begin position="2"/>
        <end position="81"/>
    </location>
</feature>
<evidence type="ECO:0000256" key="3">
    <source>
        <dbReference type="ARBA" id="ARBA00023125"/>
    </source>
</evidence>
<reference evidence="6" key="1">
    <citation type="submission" date="2023-03" db="EMBL/GenBank/DDBJ databases">
        <title>Multiphase analysis and comparison of six strains from genera Psychromarinibacter, Lutimaribacter, and Maritimibacter, including a novel species: Psychromarinibacter sediminicola sp. nov.</title>
        <authorList>
            <person name="Wang Y.-H."/>
            <person name="Ye M.-Q."/>
            <person name="Du Z.-J."/>
        </authorList>
    </citation>
    <scope>NUCLEOTIDE SEQUENCE</scope>
    <source>
        <strain evidence="6">C21-152</strain>
    </source>
</reference>
<dbReference type="PANTHER" id="PTHR30629">
    <property type="entry name" value="PROPHAGE INTEGRASE"/>
    <property type="match status" value="1"/>
</dbReference>
<evidence type="ECO:0000313" key="7">
    <source>
        <dbReference type="Proteomes" id="UP001220964"/>
    </source>
</evidence>
<dbReference type="InterPro" id="IPR025166">
    <property type="entry name" value="Integrase_DNA_bind_dom"/>
</dbReference>
<dbReference type="Gene3D" id="1.10.150.130">
    <property type="match status" value="1"/>
</dbReference>
<protein>
    <submittedName>
        <fullName evidence="6">Arm DNA-binding domain-containing protein</fullName>
    </submittedName>
</protein>
<dbReference type="InterPro" id="IPR010998">
    <property type="entry name" value="Integrase_recombinase_N"/>
</dbReference>
<evidence type="ECO:0000313" key="6">
    <source>
        <dbReference type="EMBL" id="MDF0603933.1"/>
    </source>
</evidence>
<comment type="similarity">
    <text evidence="1">Belongs to the 'phage' integrase family.</text>
</comment>
<dbReference type="PANTHER" id="PTHR30629:SF2">
    <property type="entry name" value="PROPHAGE INTEGRASE INTS-RELATED"/>
    <property type="match status" value="1"/>
</dbReference>
<dbReference type="InterPro" id="IPR011010">
    <property type="entry name" value="DNA_brk_join_enz"/>
</dbReference>
<evidence type="ECO:0000256" key="1">
    <source>
        <dbReference type="ARBA" id="ARBA00008857"/>
    </source>
</evidence>
<dbReference type="AlphaFoldDB" id="A0AAE3NT91"/>
<dbReference type="GO" id="GO:0003677">
    <property type="term" value="F:DNA binding"/>
    <property type="evidence" value="ECO:0007669"/>
    <property type="project" value="UniProtKB-KW"/>
</dbReference>
<evidence type="ECO:0000256" key="2">
    <source>
        <dbReference type="ARBA" id="ARBA00022908"/>
    </source>
</evidence>
<organism evidence="6 7">
    <name type="scientific">Psychromarinibacter sediminicola</name>
    <dbReference type="NCBI Taxonomy" id="3033385"/>
    <lineage>
        <taxon>Bacteria</taxon>
        <taxon>Pseudomonadati</taxon>
        <taxon>Pseudomonadota</taxon>
        <taxon>Alphaproteobacteria</taxon>
        <taxon>Rhodobacterales</taxon>
        <taxon>Paracoccaceae</taxon>
        <taxon>Psychromarinibacter</taxon>
    </lineage>
</organism>
<dbReference type="SUPFAM" id="SSF56349">
    <property type="entry name" value="DNA breaking-rejoining enzymes"/>
    <property type="match status" value="1"/>
</dbReference>
<dbReference type="Pfam" id="PF22022">
    <property type="entry name" value="Phage_int_M"/>
    <property type="match status" value="1"/>
</dbReference>
<evidence type="ECO:0000259" key="4">
    <source>
        <dbReference type="Pfam" id="PF13356"/>
    </source>
</evidence>
<dbReference type="Gene3D" id="3.30.160.390">
    <property type="entry name" value="Integrase, DNA-binding domain"/>
    <property type="match status" value="1"/>
</dbReference>
<name>A0AAE3NT91_9RHOB</name>
<dbReference type="EMBL" id="JARGYC010000181">
    <property type="protein sequence ID" value="MDF0603933.1"/>
    <property type="molecule type" value="Genomic_DNA"/>
</dbReference>
<dbReference type="InterPro" id="IPR053876">
    <property type="entry name" value="Phage_int_M"/>
</dbReference>